<dbReference type="EMBL" id="GBRH01186987">
    <property type="protein sequence ID" value="JAE10909.1"/>
    <property type="molecule type" value="Transcribed_RNA"/>
</dbReference>
<accession>A0A0A9FI46</accession>
<name>A0A0A9FI46_ARUDO</name>
<dbReference type="AlphaFoldDB" id="A0A0A9FI46"/>
<organism evidence="1">
    <name type="scientific">Arundo donax</name>
    <name type="common">Giant reed</name>
    <name type="synonym">Donax arundinaceus</name>
    <dbReference type="NCBI Taxonomy" id="35708"/>
    <lineage>
        <taxon>Eukaryota</taxon>
        <taxon>Viridiplantae</taxon>
        <taxon>Streptophyta</taxon>
        <taxon>Embryophyta</taxon>
        <taxon>Tracheophyta</taxon>
        <taxon>Spermatophyta</taxon>
        <taxon>Magnoliopsida</taxon>
        <taxon>Liliopsida</taxon>
        <taxon>Poales</taxon>
        <taxon>Poaceae</taxon>
        <taxon>PACMAD clade</taxon>
        <taxon>Arundinoideae</taxon>
        <taxon>Arundineae</taxon>
        <taxon>Arundo</taxon>
    </lineage>
</organism>
<proteinExistence type="predicted"/>
<reference evidence="1" key="1">
    <citation type="submission" date="2014-09" db="EMBL/GenBank/DDBJ databases">
        <authorList>
            <person name="Magalhaes I.L.F."/>
            <person name="Oliveira U."/>
            <person name="Santos F.R."/>
            <person name="Vidigal T.H.D.A."/>
            <person name="Brescovit A.D."/>
            <person name="Santos A.J."/>
        </authorList>
    </citation>
    <scope>NUCLEOTIDE SEQUENCE</scope>
    <source>
        <tissue evidence="1">Shoot tissue taken approximately 20 cm above the soil surface</tissue>
    </source>
</reference>
<sequence>MSADKFFRQFLDKMYHDYNS</sequence>
<reference evidence="1" key="2">
    <citation type="journal article" date="2015" name="Data Brief">
        <title>Shoot transcriptome of the giant reed, Arundo donax.</title>
        <authorList>
            <person name="Barrero R.A."/>
            <person name="Guerrero F.D."/>
            <person name="Moolhuijzen P."/>
            <person name="Goolsby J.A."/>
            <person name="Tidwell J."/>
            <person name="Bellgard S.E."/>
            <person name="Bellgard M.I."/>
        </authorList>
    </citation>
    <scope>NUCLEOTIDE SEQUENCE</scope>
    <source>
        <tissue evidence="1">Shoot tissue taken approximately 20 cm above the soil surface</tissue>
    </source>
</reference>
<protein>
    <submittedName>
        <fullName evidence="1">Uncharacterized protein</fullName>
    </submittedName>
</protein>
<evidence type="ECO:0000313" key="1">
    <source>
        <dbReference type="EMBL" id="JAE10909.1"/>
    </source>
</evidence>